<dbReference type="PROSITE" id="PS50830">
    <property type="entry name" value="TNASE_3"/>
    <property type="match status" value="1"/>
</dbReference>
<dbReference type="RefSeq" id="WP_245953798.1">
    <property type="nucleotide sequence ID" value="NZ_QRDP01000004.1"/>
</dbReference>
<evidence type="ECO:0000259" key="2">
    <source>
        <dbReference type="PROSITE" id="PS50830"/>
    </source>
</evidence>
<sequence length="207" mass="23199">MARLPYPKRNSRYRRRAPRRYLSPRYYLAGHPASYRQGGRRKQPLGWPYMLMLALIAAIIGMWGLEWAERSGSFEGAAPFSAPQSLLSGGAPAIRFSMCGSGRRINCVVDGDTFWMEGEKIRILDIDTPELHPARCAEEERLGQAAKSRLHDLLNSGAVTLHRAGRDRDRYGRLLRRVEVSGQPVGDMLIGEGLARPYAGGRRSWCG</sequence>
<reference evidence="3 4" key="1">
    <citation type="submission" date="2018-07" db="EMBL/GenBank/DDBJ databases">
        <title>Genomic Encyclopedia of Type Strains, Phase IV (KMG-IV): sequencing the most valuable type-strain genomes for metagenomic binning, comparative biology and taxonomic classification.</title>
        <authorList>
            <person name="Goeker M."/>
        </authorList>
    </citation>
    <scope>NUCLEOTIDE SEQUENCE [LARGE SCALE GENOMIC DNA]</scope>
    <source>
        <strain evidence="3 4">DSM 26725</strain>
    </source>
</reference>
<dbReference type="AlphaFoldDB" id="A0A3D9FIJ9"/>
<protein>
    <submittedName>
        <fullName evidence="3">Nuclease-like protein</fullName>
    </submittedName>
</protein>
<dbReference type="Pfam" id="PF00565">
    <property type="entry name" value="SNase"/>
    <property type="match status" value="1"/>
</dbReference>
<dbReference type="Gene3D" id="2.40.50.90">
    <property type="match status" value="1"/>
</dbReference>
<dbReference type="InterPro" id="IPR035437">
    <property type="entry name" value="SNase_OB-fold_sf"/>
</dbReference>
<proteinExistence type="predicted"/>
<accession>A0A3D9FIJ9</accession>
<comment type="caution">
    <text evidence="3">The sequence shown here is derived from an EMBL/GenBank/DDBJ whole genome shotgun (WGS) entry which is preliminary data.</text>
</comment>
<evidence type="ECO:0000313" key="4">
    <source>
        <dbReference type="Proteomes" id="UP000256310"/>
    </source>
</evidence>
<evidence type="ECO:0000256" key="1">
    <source>
        <dbReference type="SAM" id="Phobius"/>
    </source>
</evidence>
<organism evidence="3 4">
    <name type="scientific">Parasphingopyxis lamellibrachiae</name>
    <dbReference type="NCBI Taxonomy" id="680125"/>
    <lineage>
        <taxon>Bacteria</taxon>
        <taxon>Pseudomonadati</taxon>
        <taxon>Pseudomonadota</taxon>
        <taxon>Alphaproteobacteria</taxon>
        <taxon>Sphingomonadales</taxon>
        <taxon>Sphingomonadaceae</taxon>
        <taxon>Parasphingopyxis</taxon>
    </lineage>
</organism>
<keyword evidence="1" id="KW-0812">Transmembrane</keyword>
<dbReference type="EMBL" id="QRDP01000004">
    <property type="protein sequence ID" value="RED16916.1"/>
    <property type="molecule type" value="Genomic_DNA"/>
</dbReference>
<feature type="transmembrane region" description="Helical" evidence="1">
    <location>
        <begin position="45"/>
        <end position="65"/>
    </location>
</feature>
<feature type="domain" description="TNase-like" evidence="2">
    <location>
        <begin position="104"/>
        <end position="198"/>
    </location>
</feature>
<evidence type="ECO:0000313" key="3">
    <source>
        <dbReference type="EMBL" id="RED16916.1"/>
    </source>
</evidence>
<keyword evidence="4" id="KW-1185">Reference proteome</keyword>
<dbReference type="Proteomes" id="UP000256310">
    <property type="component" value="Unassembled WGS sequence"/>
</dbReference>
<gene>
    <name evidence="3" type="ORF">DFR46_1950</name>
</gene>
<keyword evidence="1" id="KW-1133">Transmembrane helix</keyword>
<name>A0A3D9FIJ9_9SPHN</name>
<dbReference type="SUPFAM" id="SSF50199">
    <property type="entry name" value="Staphylococcal nuclease"/>
    <property type="match status" value="1"/>
</dbReference>
<dbReference type="SMART" id="SM00318">
    <property type="entry name" value="SNc"/>
    <property type="match status" value="1"/>
</dbReference>
<dbReference type="InterPro" id="IPR016071">
    <property type="entry name" value="Staphylococal_nuclease_OB-fold"/>
</dbReference>
<keyword evidence="1" id="KW-0472">Membrane</keyword>